<proteinExistence type="predicted"/>
<dbReference type="GeneID" id="64634931"/>
<dbReference type="SUPFAM" id="SSF48452">
    <property type="entry name" value="TPR-like"/>
    <property type="match status" value="1"/>
</dbReference>
<sequence length="124" mass="13775">MFSGSWESILPIWSSTAQSRRSQADACAPELFILLHGMLFTNIRLDNFLPTLACFLERIKIKGAEEHEWIMMAVMNIGAMFEYGRLSGVLCKIGGIGARDTGAVKVAKKYQPTPAFCDKDGEEK</sequence>
<comment type="caution">
    <text evidence="1">The sequence shown here is derived from an EMBL/GenBank/DDBJ whole genome shotgun (WGS) entry which is preliminary data.</text>
</comment>
<accession>A0A9P7E1G6</accession>
<dbReference type="OrthoDB" id="3251624at2759"/>
<dbReference type="EMBL" id="JABBWG010000038">
    <property type="protein sequence ID" value="KAG1808411.1"/>
    <property type="molecule type" value="Genomic_DNA"/>
</dbReference>
<dbReference type="RefSeq" id="XP_041188626.1">
    <property type="nucleotide sequence ID" value="XM_041340915.1"/>
</dbReference>
<evidence type="ECO:0000313" key="1">
    <source>
        <dbReference type="EMBL" id="KAG1808411.1"/>
    </source>
</evidence>
<organism evidence="1 2">
    <name type="scientific">Suillus subaureus</name>
    <dbReference type="NCBI Taxonomy" id="48587"/>
    <lineage>
        <taxon>Eukaryota</taxon>
        <taxon>Fungi</taxon>
        <taxon>Dikarya</taxon>
        <taxon>Basidiomycota</taxon>
        <taxon>Agaricomycotina</taxon>
        <taxon>Agaricomycetes</taxon>
        <taxon>Agaricomycetidae</taxon>
        <taxon>Boletales</taxon>
        <taxon>Suillineae</taxon>
        <taxon>Suillaceae</taxon>
        <taxon>Suillus</taxon>
    </lineage>
</organism>
<gene>
    <name evidence="1" type="ORF">BJ212DRAFT_1485043</name>
</gene>
<protein>
    <submittedName>
        <fullName evidence="1">Uncharacterized protein</fullName>
    </submittedName>
</protein>
<name>A0A9P7E1G6_9AGAM</name>
<reference evidence="1" key="1">
    <citation type="journal article" date="2020" name="New Phytol.">
        <title>Comparative genomics reveals dynamic genome evolution in host specialist ectomycorrhizal fungi.</title>
        <authorList>
            <person name="Lofgren L.A."/>
            <person name="Nguyen N.H."/>
            <person name="Vilgalys R."/>
            <person name="Ruytinx J."/>
            <person name="Liao H.L."/>
            <person name="Branco S."/>
            <person name="Kuo A."/>
            <person name="LaButti K."/>
            <person name="Lipzen A."/>
            <person name="Andreopoulos W."/>
            <person name="Pangilinan J."/>
            <person name="Riley R."/>
            <person name="Hundley H."/>
            <person name="Na H."/>
            <person name="Barry K."/>
            <person name="Grigoriev I.V."/>
            <person name="Stajich J.E."/>
            <person name="Kennedy P.G."/>
        </authorList>
    </citation>
    <scope>NUCLEOTIDE SEQUENCE</scope>
    <source>
        <strain evidence="1">MN1</strain>
    </source>
</reference>
<dbReference type="Proteomes" id="UP000807769">
    <property type="component" value="Unassembled WGS sequence"/>
</dbReference>
<keyword evidence="2" id="KW-1185">Reference proteome</keyword>
<dbReference type="AlphaFoldDB" id="A0A9P7E1G6"/>
<evidence type="ECO:0000313" key="2">
    <source>
        <dbReference type="Proteomes" id="UP000807769"/>
    </source>
</evidence>
<dbReference type="InterPro" id="IPR011990">
    <property type="entry name" value="TPR-like_helical_dom_sf"/>
</dbReference>